<reference evidence="1 2" key="1">
    <citation type="submission" date="2020-04" db="EMBL/GenBank/DDBJ databases">
        <authorList>
            <person name="Yoon J."/>
        </authorList>
    </citation>
    <scope>NUCLEOTIDE SEQUENCE [LARGE SCALE GENOMIC DNA]</scope>
    <source>
        <strain evidence="1 2">DJ-13</strain>
    </source>
</reference>
<accession>A0ABX1GT41</accession>
<dbReference type="EMBL" id="JAAWWL010000002">
    <property type="protein sequence ID" value="NKI33127.1"/>
    <property type="molecule type" value="Genomic_DNA"/>
</dbReference>
<dbReference type="Proteomes" id="UP000718451">
    <property type="component" value="Unassembled WGS sequence"/>
</dbReference>
<proteinExistence type="predicted"/>
<evidence type="ECO:0000313" key="2">
    <source>
        <dbReference type="Proteomes" id="UP000718451"/>
    </source>
</evidence>
<sequence length="51" mass="6109">MTVRFLITRQMWRNPFKLKMDSRRVALFADELTWAIQLIRGPLVVVVYSKN</sequence>
<organism evidence="1 2">
    <name type="scientific">Croceivirga thetidis</name>
    <dbReference type="NCBI Taxonomy" id="2721623"/>
    <lineage>
        <taxon>Bacteria</taxon>
        <taxon>Pseudomonadati</taxon>
        <taxon>Bacteroidota</taxon>
        <taxon>Flavobacteriia</taxon>
        <taxon>Flavobacteriales</taxon>
        <taxon>Flavobacteriaceae</taxon>
        <taxon>Croceivirga</taxon>
    </lineage>
</organism>
<protein>
    <submittedName>
        <fullName evidence="1">Uncharacterized protein</fullName>
    </submittedName>
</protein>
<name>A0ABX1GT41_9FLAO</name>
<comment type="caution">
    <text evidence="1">The sequence shown here is derived from an EMBL/GenBank/DDBJ whole genome shotgun (WGS) entry which is preliminary data.</text>
</comment>
<keyword evidence="2" id="KW-1185">Reference proteome</keyword>
<gene>
    <name evidence="1" type="ORF">HCU67_14315</name>
</gene>
<evidence type="ECO:0000313" key="1">
    <source>
        <dbReference type="EMBL" id="NKI33127.1"/>
    </source>
</evidence>